<evidence type="ECO:0000256" key="4">
    <source>
        <dbReference type="ARBA" id="ARBA00022679"/>
    </source>
</evidence>
<accession>A0AAV7K585</accession>
<dbReference type="PROSITE" id="PS01351">
    <property type="entry name" value="MAPK"/>
    <property type="match status" value="1"/>
</dbReference>
<name>A0AAV7K585_9METZ</name>
<evidence type="ECO:0000256" key="1">
    <source>
        <dbReference type="ARBA" id="ARBA00008832"/>
    </source>
</evidence>
<dbReference type="Gene3D" id="1.10.510.10">
    <property type="entry name" value="Transferase(Phosphotransferase) domain 1"/>
    <property type="match status" value="1"/>
</dbReference>
<evidence type="ECO:0000256" key="8">
    <source>
        <dbReference type="ARBA" id="ARBA00047592"/>
    </source>
</evidence>
<dbReference type="InterPro" id="IPR008271">
    <property type="entry name" value="Ser/Thr_kinase_AS"/>
</dbReference>
<evidence type="ECO:0000256" key="7">
    <source>
        <dbReference type="ARBA" id="ARBA00022840"/>
    </source>
</evidence>
<evidence type="ECO:0000256" key="9">
    <source>
        <dbReference type="ARBA" id="ARBA00048312"/>
    </source>
</evidence>
<dbReference type="GO" id="GO:0106310">
    <property type="term" value="F:protein serine kinase activity"/>
    <property type="evidence" value="ECO:0007669"/>
    <property type="project" value="UniProtKB-UniRule"/>
</dbReference>
<keyword evidence="4 10" id="KW-0808">Transferase</keyword>
<dbReference type="InterPro" id="IPR050117">
    <property type="entry name" value="MAPK"/>
</dbReference>
<keyword evidence="2 10" id="KW-0723">Serine/threonine-protein kinase</keyword>
<comment type="cofactor">
    <cofactor evidence="10">
        <name>Mg(2+)</name>
        <dbReference type="ChEBI" id="CHEBI:18420"/>
    </cofactor>
</comment>
<dbReference type="FunFam" id="1.10.510.10:FF:000624">
    <property type="entry name" value="Mitogen-activated protein kinase"/>
    <property type="match status" value="1"/>
</dbReference>
<comment type="catalytic activity">
    <reaction evidence="9">
        <text>L-seryl-[protein] + ATP = O-phospho-L-seryl-[protein] + ADP + H(+)</text>
        <dbReference type="Rhea" id="RHEA:17989"/>
        <dbReference type="Rhea" id="RHEA-COMP:9863"/>
        <dbReference type="Rhea" id="RHEA-COMP:11604"/>
        <dbReference type="ChEBI" id="CHEBI:15378"/>
        <dbReference type="ChEBI" id="CHEBI:29999"/>
        <dbReference type="ChEBI" id="CHEBI:30616"/>
        <dbReference type="ChEBI" id="CHEBI:83421"/>
        <dbReference type="ChEBI" id="CHEBI:456216"/>
        <dbReference type="EC" id="2.7.11.24"/>
    </reaction>
</comment>
<keyword evidence="7 10" id="KW-0067">ATP-binding</keyword>
<evidence type="ECO:0000256" key="2">
    <source>
        <dbReference type="ARBA" id="ARBA00022527"/>
    </source>
</evidence>
<dbReference type="Pfam" id="PF00069">
    <property type="entry name" value="Pkinase"/>
    <property type="match status" value="1"/>
</dbReference>
<dbReference type="EMBL" id="JAKMXF010000144">
    <property type="protein sequence ID" value="KAI6656343.1"/>
    <property type="molecule type" value="Genomic_DNA"/>
</dbReference>
<comment type="caution">
    <text evidence="12">The sequence shown here is derived from an EMBL/GenBank/DDBJ whole genome shotgun (WGS) entry which is preliminary data.</text>
</comment>
<evidence type="ECO:0000256" key="6">
    <source>
        <dbReference type="ARBA" id="ARBA00022777"/>
    </source>
</evidence>
<keyword evidence="13" id="KW-1185">Reference proteome</keyword>
<dbReference type="GO" id="GO:0004707">
    <property type="term" value="F:MAP kinase activity"/>
    <property type="evidence" value="ECO:0007669"/>
    <property type="project" value="UniProtKB-UniRule"/>
</dbReference>
<dbReference type="InterPro" id="IPR011009">
    <property type="entry name" value="Kinase-like_dom_sf"/>
</dbReference>
<protein>
    <recommendedName>
        <fullName evidence="10">Stress-activated protein kinase JNK</fullName>
        <ecNumber evidence="10">2.7.11.24</ecNumber>
    </recommendedName>
</protein>
<keyword evidence="3 10" id="KW-0597">Phosphoprotein</keyword>
<evidence type="ECO:0000259" key="11">
    <source>
        <dbReference type="PROSITE" id="PS50011"/>
    </source>
</evidence>
<dbReference type="InterPro" id="IPR008351">
    <property type="entry name" value="MAPK_JNK"/>
</dbReference>
<dbReference type="InterPro" id="IPR003527">
    <property type="entry name" value="MAP_kinase_CS"/>
</dbReference>
<dbReference type="FunFam" id="3.30.200.20:FF:000210">
    <property type="entry name" value="Mitogen-activated protein kinase"/>
    <property type="match status" value="1"/>
</dbReference>
<comment type="similarity">
    <text evidence="1 10">Belongs to the protein kinase superfamily. CMGC Ser/Thr protein kinase family. MAP kinase subfamily.</text>
</comment>
<dbReference type="EC" id="2.7.11.24" evidence="10"/>
<keyword evidence="5 10" id="KW-0547">Nucleotide-binding</keyword>
<feature type="domain" description="Protein kinase" evidence="11">
    <location>
        <begin position="20"/>
        <end position="316"/>
    </location>
</feature>
<evidence type="ECO:0000313" key="12">
    <source>
        <dbReference type="EMBL" id="KAI6656343.1"/>
    </source>
</evidence>
<reference evidence="12 13" key="1">
    <citation type="journal article" date="2023" name="BMC Biol.">
        <title>The compact genome of the sponge Oopsacas minuta (Hexactinellida) is lacking key metazoan core genes.</title>
        <authorList>
            <person name="Santini S."/>
            <person name="Schenkelaars Q."/>
            <person name="Jourda C."/>
            <person name="Duchesne M."/>
            <person name="Belahbib H."/>
            <person name="Rocher C."/>
            <person name="Selva M."/>
            <person name="Riesgo A."/>
            <person name="Vervoort M."/>
            <person name="Leys S.P."/>
            <person name="Kodjabachian L."/>
            <person name="Le Bivic A."/>
            <person name="Borchiellini C."/>
            <person name="Claverie J.M."/>
            <person name="Renard E."/>
        </authorList>
    </citation>
    <scope>NUCLEOTIDE SEQUENCE [LARGE SCALE GENOMIC DNA]</scope>
    <source>
        <strain evidence="12">SPO-2</strain>
    </source>
</reference>
<comment type="function">
    <text evidence="10">Responds to activation by environmental stress and pro-inflammatory cytokines by phosphorylating a number of transcription factors, and thus regulates transcriptional activity.</text>
</comment>
<dbReference type="SUPFAM" id="SSF56112">
    <property type="entry name" value="Protein kinase-like (PK-like)"/>
    <property type="match status" value="1"/>
</dbReference>
<gene>
    <name evidence="12" type="ORF">LOD99_1143</name>
</gene>
<dbReference type="AlphaFoldDB" id="A0AAV7K585"/>
<organism evidence="12 13">
    <name type="scientific">Oopsacas minuta</name>
    <dbReference type="NCBI Taxonomy" id="111878"/>
    <lineage>
        <taxon>Eukaryota</taxon>
        <taxon>Metazoa</taxon>
        <taxon>Porifera</taxon>
        <taxon>Hexactinellida</taxon>
        <taxon>Hexasterophora</taxon>
        <taxon>Lyssacinosida</taxon>
        <taxon>Leucopsacidae</taxon>
        <taxon>Oopsacas</taxon>
    </lineage>
</organism>
<dbReference type="GO" id="GO:0005524">
    <property type="term" value="F:ATP binding"/>
    <property type="evidence" value="ECO:0007669"/>
    <property type="project" value="UniProtKB-UniRule"/>
</dbReference>
<comment type="subcellular location">
    <subcellularLocation>
        <location evidence="10">Cytoplasm</location>
    </subcellularLocation>
</comment>
<dbReference type="PRINTS" id="PR01772">
    <property type="entry name" value="JNKMAPKINASE"/>
</dbReference>
<dbReference type="Gene3D" id="3.30.200.20">
    <property type="entry name" value="Phosphorylase Kinase, domain 1"/>
    <property type="match status" value="1"/>
</dbReference>
<evidence type="ECO:0000256" key="10">
    <source>
        <dbReference type="RuleBase" id="RU368052"/>
    </source>
</evidence>
<dbReference type="PROSITE" id="PS00108">
    <property type="entry name" value="PROTEIN_KINASE_ST"/>
    <property type="match status" value="1"/>
</dbReference>
<comment type="catalytic activity">
    <reaction evidence="8">
        <text>L-threonyl-[protein] + ATP = O-phospho-L-threonyl-[protein] + ADP + H(+)</text>
        <dbReference type="Rhea" id="RHEA:46608"/>
        <dbReference type="Rhea" id="RHEA-COMP:11060"/>
        <dbReference type="Rhea" id="RHEA-COMP:11605"/>
        <dbReference type="ChEBI" id="CHEBI:15378"/>
        <dbReference type="ChEBI" id="CHEBI:30013"/>
        <dbReference type="ChEBI" id="CHEBI:30616"/>
        <dbReference type="ChEBI" id="CHEBI:61977"/>
        <dbReference type="ChEBI" id="CHEBI:456216"/>
        <dbReference type="EC" id="2.7.11.24"/>
    </reaction>
</comment>
<dbReference type="PROSITE" id="PS50011">
    <property type="entry name" value="PROTEIN_KINASE_DOM"/>
    <property type="match status" value="1"/>
</dbReference>
<keyword evidence="6 10" id="KW-0418">Kinase</keyword>
<proteinExistence type="inferred from homology"/>
<evidence type="ECO:0000256" key="3">
    <source>
        <dbReference type="ARBA" id="ARBA00022553"/>
    </source>
</evidence>
<keyword evidence="10" id="KW-0460">Magnesium</keyword>
<sequence length="377" mass="44007">MDDYYSVVVKDGIFTLKQKYYDIKPVGAGAQGTVISAIDKIRKERVAIKKLKDTFENDTYAKRAYRELHLMRIINHKNIISLIDVFTPSVDISTFNEVYLVMDLMDASLSRVILCELDHDRMSYLLYQLLCGVWHLHASGIVHRDLKPSNIVVKEDCTLKILDFGLARQLDTQFHKTPYVVTRHYRAPEVILGMDYEDQVDVWSLGCIFAEMITGKPLLPGSDYVDQWHKICEFLGTPPPEFFNKLSATVRKYCESRPRQKGKSFEELFPDEEFKNASEPSDLQRNNTARDLVMKLLEIDPEKRLTVDDALKHPYVNIWYDVNEVELAPPPRIWEPHYDDRKHPVSKWKELIWEEIQLFQQNQDMDVISHDTSSHIQ</sequence>
<dbReference type="GO" id="GO:0005737">
    <property type="term" value="C:cytoplasm"/>
    <property type="evidence" value="ECO:0007669"/>
    <property type="project" value="UniProtKB-SubCell"/>
</dbReference>
<evidence type="ECO:0000256" key="5">
    <source>
        <dbReference type="ARBA" id="ARBA00022741"/>
    </source>
</evidence>
<dbReference type="SMART" id="SM00220">
    <property type="entry name" value="S_TKc"/>
    <property type="match status" value="1"/>
</dbReference>
<dbReference type="Proteomes" id="UP001165289">
    <property type="component" value="Unassembled WGS sequence"/>
</dbReference>
<dbReference type="InterPro" id="IPR000719">
    <property type="entry name" value="Prot_kinase_dom"/>
</dbReference>
<evidence type="ECO:0000313" key="13">
    <source>
        <dbReference type="Proteomes" id="UP001165289"/>
    </source>
</evidence>
<dbReference type="PANTHER" id="PTHR24055">
    <property type="entry name" value="MITOGEN-ACTIVATED PROTEIN KINASE"/>
    <property type="match status" value="1"/>
</dbReference>